<keyword evidence="6" id="KW-1185">Reference proteome</keyword>
<evidence type="ECO:0000313" key="6">
    <source>
        <dbReference type="Proteomes" id="UP000695000"/>
    </source>
</evidence>
<dbReference type="InterPro" id="IPR011989">
    <property type="entry name" value="ARM-like"/>
</dbReference>
<sequence>MTEKNIKNNILTVISGLMCDESDLRKVSEDRRKALEFTEEYPIQLIDIMMDFGEHIEERLMSSILLKQYIVAYWPSEDKSLGLPVVSPDTKEKIKKFLPVGIGDSNRQLRQSTAHIMAHIAALDYPDRWPNMMNLVQQMLQSASTEVIEGAVLFLKECLPYDIVKQLGPTLFNCLYEILGNEKYSTYVRATVISLISIFLLTDLEKTDNRQNEQILIEASKKFCGLLAYQLNQPYCEQSDFHLKSEIIGGAFIQFLYCEKAGETAQLIMSTLPIIWEILSKCATEYVQIISNSKALPIDADEDQHYPKYFMKLVNNIFVLVQIIVSDNNMCKQLSPILSDIFYSIMIFMSITPALEQEFIEDEHSYCADEFNNMVNNNLRTDLKTLLSILMSHLPSDKILVDLSIAINKILGGCYEIKPNDSLNWRVNESVMCTISCLSDVFKSRTDHHESFNIYLYLRNASLIVLECRNVILLARIMLVVGRFSCCMSSEQVVEHLSAICVHLRSSDHILRNAAIRALNYHCQRISNLRGNCSQHGSEDMQKQHLQAFANVFNSLLDSLINVAAYLNPMIFGTTIRNICDITNMNQDMTANFANRLVPFILNTVAKNTQNAVIINRCKELIVGLSKNQIVAEYIQSSLMAPLIEMISFPNGNTHLDRTESQSVALYVLSIIIENAHSETIRHALFMQGYMVVIKTVNSLDDLVITEMGTRCICMYLIKCQTQLAMFAQADVDNLMNVIYRLLEPTRDEFACKHIDKLIICAFRALSEQTARCNEMLIKSILSKLNFSQSLEIRESFSIIFLHYLYYDNEVILSLLNKVPGPTGGSALSYIIKLIVSFKYVRSMYGKYLHMLVLCKILENTVMRKDSRIIDLTISDQQESGIKEVPILSYIFRYLAEKYVTLKKDQNNQPDEDSEEYEDGEDAEVEDETEADPFVDLCSVSREQINQKLVEEYLVNYMRNFSGHESFKELADTSLNDEQRQTLYSQLFEALPVSYY</sequence>
<evidence type="ECO:0000256" key="4">
    <source>
        <dbReference type="SAM" id="MobiDB-lite"/>
    </source>
</evidence>
<comment type="subcellular location">
    <subcellularLocation>
        <location evidence="1">Nucleus</location>
    </subcellularLocation>
</comment>
<keyword evidence="3" id="KW-0539">Nucleus</keyword>
<dbReference type="GeneID" id="108560956"/>
<proteinExistence type="predicted"/>
<dbReference type="PANTHER" id="PTHR10997:SF9">
    <property type="entry name" value="IMPORTIN-9"/>
    <property type="match status" value="1"/>
</dbReference>
<dbReference type="PANTHER" id="PTHR10997">
    <property type="entry name" value="IMPORTIN-7, 8, 11"/>
    <property type="match status" value="1"/>
</dbReference>
<organism evidence="6 7">
    <name type="scientific">Nicrophorus vespilloides</name>
    <name type="common">Boreal carrion beetle</name>
    <dbReference type="NCBI Taxonomy" id="110193"/>
    <lineage>
        <taxon>Eukaryota</taxon>
        <taxon>Metazoa</taxon>
        <taxon>Ecdysozoa</taxon>
        <taxon>Arthropoda</taxon>
        <taxon>Hexapoda</taxon>
        <taxon>Insecta</taxon>
        <taxon>Pterygota</taxon>
        <taxon>Neoptera</taxon>
        <taxon>Endopterygota</taxon>
        <taxon>Coleoptera</taxon>
        <taxon>Polyphaga</taxon>
        <taxon>Staphyliniformia</taxon>
        <taxon>Silphidae</taxon>
        <taxon>Nicrophorinae</taxon>
        <taxon>Nicrophorus</taxon>
    </lineage>
</organism>
<dbReference type="Gene3D" id="1.25.10.10">
    <property type="entry name" value="Leucine-rich Repeat Variant"/>
    <property type="match status" value="1"/>
</dbReference>
<feature type="domain" description="Importin N-terminal" evidence="5">
    <location>
        <begin position="28"/>
        <end position="98"/>
    </location>
</feature>
<feature type="region of interest" description="Disordered" evidence="4">
    <location>
        <begin position="905"/>
        <end position="930"/>
    </location>
</feature>
<dbReference type="InterPro" id="IPR016024">
    <property type="entry name" value="ARM-type_fold"/>
</dbReference>
<dbReference type="InterPro" id="IPR001494">
    <property type="entry name" value="Importin-beta_N"/>
</dbReference>
<evidence type="ECO:0000256" key="2">
    <source>
        <dbReference type="ARBA" id="ARBA00022448"/>
    </source>
</evidence>
<evidence type="ECO:0000313" key="7">
    <source>
        <dbReference type="RefSeq" id="XP_017774184.1"/>
    </source>
</evidence>
<evidence type="ECO:0000256" key="3">
    <source>
        <dbReference type="ARBA" id="ARBA00023242"/>
    </source>
</evidence>
<accession>A0ABM1MHY4</accession>
<dbReference type="RefSeq" id="XP_017774184.1">
    <property type="nucleotide sequence ID" value="XM_017918695.1"/>
</dbReference>
<keyword evidence="2" id="KW-0813">Transport</keyword>
<reference evidence="7" key="1">
    <citation type="submission" date="2025-08" db="UniProtKB">
        <authorList>
            <consortium name="RefSeq"/>
        </authorList>
    </citation>
    <scope>IDENTIFICATION</scope>
    <source>
        <tissue evidence="7">Whole Larva</tissue>
    </source>
</reference>
<evidence type="ECO:0000259" key="5">
    <source>
        <dbReference type="PROSITE" id="PS50166"/>
    </source>
</evidence>
<gene>
    <name evidence="7" type="primary">LOC108560956</name>
</gene>
<name>A0ABM1MHY4_NICVS</name>
<dbReference type="Pfam" id="PF03810">
    <property type="entry name" value="IBN_N"/>
    <property type="match status" value="1"/>
</dbReference>
<protein>
    <submittedName>
        <fullName evidence="7">Importin-9-like</fullName>
    </submittedName>
</protein>
<feature type="compositionally biased region" description="Acidic residues" evidence="4">
    <location>
        <begin position="910"/>
        <end position="930"/>
    </location>
</feature>
<dbReference type="Proteomes" id="UP000695000">
    <property type="component" value="Unplaced"/>
</dbReference>
<dbReference type="PROSITE" id="PS50166">
    <property type="entry name" value="IMPORTIN_B_NT"/>
    <property type="match status" value="1"/>
</dbReference>
<evidence type="ECO:0000256" key="1">
    <source>
        <dbReference type="ARBA" id="ARBA00004123"/>
    </source>
</evidence>
<dbReference type="SUPFAM" id="SSF48371">
    <property type="entry name" value="ARM repeat"/>
    <property type="match status" value="1"/>
</dbReference>